<accession>A0A7R9I4K3</accession>
<gene>
    <name evidence="3" type="ORF">TBIB3V08_LOCUS9783</name>
</gene>
<dbReference type="PANTHER" id="PTHR46745:SF1">
    <property type="entry name" value="TSC22 DOMAIN FAMILY PROTEIN 1"/>
    <property type="match status" value="1"/>
</dbReference>
<feature type="compositionally biased region" description="Low complexity" evidence="2">
    <location>
        <begin position="188"/>
        <end position="246"/>
    </location>
</feature>
<protein>
    <submittedName>
        <fullName evidence="3">Uncharacterized protein</fullName>
    </submittedName>
</protein>
<dbReference type="Gene3D" id="1.20.5.490">
    <property type="entry name" value="Single helix bin"/>
    <property type="match status" value="1"/>
</dbReference>
<evidence type="ECO:0000313" key="3">
    <source>
        <dbReference type="EMBL" id="CAD7447470.1"/>
    </source>
</evidence>
<dbReference type="GO" id="GO:0005634">
    <property type="term" value="C:nucleus"/>
    <property type="evidence" value="ECO:0007669"/>
    <property type="project" value="TreeGrafter"/>
</dbReference>
<dbReference type="GO" id="GO:0043066">
    <property type="term" value="P:negative regulation of apoptotic process"/>
    <property type="evidence" value="ECO:0007669"/>
    <property type="project" value="TreeGrafter"/>
</dbReference>
<keyword evidence="1" id="KW-0175">Coiled coil</keyword>
<feature type="compositionally biased region" description="Polar residues" evidence="2">
    <location>
        <begin position="1"/>
        <end position="19"/>
    </location>
</feature>
<dbReference type="EMBL" id="OD568921">
    <property type="protein sequence ID" value="CAD7447470.1"/>
    <property type="molecule type" value="Genomic_DNA"/>
</dbReference>
<dbReference type="AlphaFoldDB" id="A0A7R9I4K3"/>
<dbReference type="SUPFAM" id="SSF58026">
    <property type="entry name" value="Delta-sleep-inducing peptide immunoreactive peptide"/>
    <property type="match status" value="1"/>
</dbReference>
<dbReference type="CDD" id="cd21936">
    <property type="entry name" value="ZIP_TSC22D"/>
    <property type="match status" value="1"/>
</dbReference>
<reference evidence="3" key="1">
    <citation type="submission" date="2020-11" db="EMBL/GenBank/DDBJ databases">
        <authorList>
            <person name="Tran Van P."/>
        </authorList>
    </citation>
    <scope>NUCLEOTIDE SEQUENCE</scope>
</reference>
<dbReference type="InterPro" id="IPR000580">
    <property type="entry name" value="TSC22/Bun"/>
</dbReference>
<evidence type="ECO:0000256" key="2">
    <source>
        <dbReference type="SAM" id="MobiDB-lite"/>
    </source>
</evidence>
<dbReference type="PANTHER" id="PTHR46745">
    <property type="entry name" value="TSC22 DOMAIN FAMILY PROTEIN 1"/>
    <property type="match status" value="1"/>
</dbReference>
<sequence length="253" mass="27545">MKDTTSKTVSSARESTTNVYEEEAKYERSSCEYNSEQPKNYSPAEMRLEKEFGSKVDKIVAFSDLCLGKNKNINVAAAFYYFTSLSDTVLSVEHKFFDPARIEKAKSAAKFQVRVPRGWYQLDLVKTHLMYAVREEVVVLKEKIAELMERTSQLEYENNILRTGVNQETLDQLNSSILLTGQAASNAAQPASNAAQPASNAAQPASNAAQPASNAAQQASNAAQQASNAAQQASNAAQQASNTAQPVSNSGKM</sequence>
<name>A0A7R9I4K3_9NEOP</name>
<organism evidence="3">
    <name type="scientific">Timema bartmani</name>
    <dbReference type="NCBI Taxonomy" id="61472"/>
    <lineage>
        <taxon>Eukaryota</taxon>
        <taxon>Metazoa</taxon>
        <taxon>Ecdysozoa</taxon>
        <taxon>Arthropoda</taxon>
        <taxon>Hexapoda</taxon>
        <taxon>Insecta</taxon>
        <taxon>Pterygota</taxon>
        <taxon>Neoptera</taxon>
        <taxon>Polyneoptera</taxon>
        <taxon>Phasmatodea</taxon>
        <taxon>Timematodea</taxon>
        <taxon>Timematoidea</taxon>
        <taxon>Timematidae</taxon>
        <taxon>Timema</taxon>
    </lineage>
</organism>
<evidence type="ECO:0000256" key="1">
    <source>
        <dbReference type="SAM" id="Coils"/>
    </source>
</evidence>
<feature type="region of interest" description="Disordered" evidence="2">
    <location>
        <begin position="188"/>
        <end position="253"/>
    </location>
</feature>
<dbReference type="Pfam" id="PF01166">
    <property type="entry name" value="TSC22"/>
    <property type="match status" value="1"/>
</dbReference>
<dbReference type="GO" id="GO:0006357">
    <property type="term" value="P:regulation of transcription by RNA polymerase II"/>
    <property type="evidence" value="ECO:0007669"/>
    <property type="project" value="InterPro"/>
</dbReference>
<dbReference type="GO" id="GO:0005829">
    <property type="term" value="C:cytosol"/>
    <property type="evidence" value="ECO:0007669"/>
    <property type="project" value="TreeGrafter"/>
</dbReference>
<proteinExistence type="predicted"/>
<dbReference type="GO" id="GO:0008284">
    <property type="term" value="P:positive regulation of cell population proliferation"/>
    <property type="evidence" value="ECO:0007669"/>
    <property type="project" value="TreeGrafter"/>
</dbReference>
<feature type="coiled-coil region" evidence="1">
    <location>
        <begin position="130"/>
        <end position="157"/>
    </location>
</feature>
<feature type="region of interest" description="Disordered" evidence="2">
    <location>
        <begin position="1"/>
        <end position="24"/>
    </location>
</feature>